<comment type="caution">
    <text evidence="2">The sequence shown here is derived from an EMBL/GenBank/DDBJ whole genome shotgun (WGS) entry which is preliminary data.</text>
</comment>
<evidence type="ECO:0000313" key="3">
    <source>
        <dbReference type="Proteomes" id="UP001228636"/>
    </source>
</evidence>
<proteinExistence type="predicted"/>
<keyword evidence="2" id="KW-0067">ATP-binding</keyword>
<keyword evidence="2" id="KW-0547">Nucleotide-binding</keyword>
<gene>
    <name evidence="2" type="ORF">QWY81_18040</name>
</gene>
<evidence type="ECO:0000259" key="1">
    <source>
        <dbReference type="Pfam" id="PF13175"/>
    </source>
</evidence>
<name>A0AAJ1VIP1_9FLAO</name>
<organism evidence="2 3">
    <name type="scientific">Polaribacter sejongensis</name>
    <dbReference type="NCBI Taxonomy" id="985043"/>
    <lineage>
        <taxon>Bacteria</taxon>
        <taxon>Pseudomonadati</taxon>
        <taxon>Bacteroidota</taxon>
        <taxon>Flavobacteriia</taxon>
        <taxon>Flavobacteriales</taxon>
        <taxon>Flavobacteriaceae</taxon>
    </lineage>
</organism>
<dbReference type="Pfam" id="PF13175">
    <property type="entry name" value="AAA_15"/>
    <property type="match status" value="1"/>
</dbReference>
<dbReference type="PANTHER" id="PTHR43581">
    <property type="entry name" value="ATP/GTP PHOSPHATASE"/>
    <property type="match status" value="1"/>
</dbReference>
<dbReference type="InterPro" id="IPR014592">
    <property type="entry name" value="P-loop_UCP034888"/>
</dbReference>
<protein>
    <submittedName>
        <fullName evidence="2">ATP-binding protein</fullName>
    </submittedName>
</protein>
<accession>A0AAJ1VIP1</accession>
<dbReference type="SUPFAM" id="SSF52540">
    <property type="entry name" value="P-loop containing nucleoside triphosphate hydrolases"/>
    <property type="match status" value="1"/>
</dbReference>
<dbReference type="InterPro" id="IPR051396">
    <property type="entry name" value="Bact_Antivir_Def_Nuclease"/>
</dbReference>
<dbReference type="PANTHER" id="PTHR43581:SF2">
    <property type="entry name" value="EXCINUCLEASE ATPASE SUBUNIT"/>
    <property type="match status" value="1"/>
</dbReference>
<sequence>MEKIFLKNYKGFKHQIISLEKINFLVGENSTGKTSFLKVINLLSSAEFWYDYEFNNNEVELGYFEEIINKQTTDNFFRLGIEKQINEDDIEEKRTFRVLFEFQELNAIPTLKIIKVNIGEFDVLIKFTKKQISYRIKKQNPNNYEEWVEDFDFPKSYKVLSQPIARNILPVYILIHFIESEIYKSNDVYSRRRSFGNDLLYSNYKWLAPIRAKAKRTYESYKIKFSPEGEHIPSILRQILASKSNKEKTRIISALEQFGKDSNLFDKIEVRELGKKNSSPFEIIVKYENIEIKLPNVGYGVSQSLPLIIEILSSRNTCFSIQQPEVHLHPKAQSAFGSFLFNAVKIDNNKFIIETHSDFTINRLRYKLHTSKKEIEFNSKVLFFERGSEGNSITKIDINKDGSYSDKVPTNYRDFFIDEELKLLEL</sequence>
<dbReference type="Proteomes" id="UP001228636">
    <property type="component" value="Unassembled WGS sequence"/>
</dbReference>
<reference evidence="2 3" key="1">
    <citation type="journal article" date="2014" name="Int. J. Syst. Evol. Microbiol.">
        <title>Complete genome sequence of Corynebacterium casei LMG S-19264T (=DSM 44701T), isolated from a smear-ripened cheese.</title>
        <authorList>
            <consortium name="US DOE Joint Genome Institute (JGI-PGF)"/>
            <person name="Walter F."/>
            <person name="Albersmeier A."/>
            <person name="Kalinowski J."/>
            <person name="Ruckert C."/>
        </authorList>
    </citation>
    <scope>NUCLEOTIDE SEQUENCE [LARGE SCALE GENOMIC DNA]</scope>
    <source>
        <strain evidence="2 3">CECT 8670</strain>
    </source>
</reference>
<evidence type="ECO:0000313" key="2">
    <source>
        <dbReference type="EMBL" id="MDN3621374.1"/>
    </source>
</evidence>
<dbReference type="Gene3D" id="3.40.50.300">
    <property type="entry name" value="P-loop containing nucleotide triphosphate hydrolases"/>
    <property type="match status" value="1"/>
</dbReference>
<dbReference type="InterPro" id="IPR027417">
    <property type="entry name" value="P-loop_NTPase"/>
</dbReference>
<feature type="domain" description="Endonuclease GajA/Old nuclease/RecF-like AAA" evidence="1">
    <location>
        <begin position="2"/>
        <end position="360"/>
    </location>
</feature>
<dbReference type="RefSeq" id="WP_261972777.1">
    <property type="nucleotide sequence ID" value="NZ_CP103460.1"/>
</dbReference>
<dbReference type="EMBL" id="JAUFQH010000022">
    <property type="protein sequence ID" value="MDN3621374.1"/>
    <property type="molecule type" value="Genomic_DNA"/>
</dbReference>
<dbReference type="PIRSF" id="PIRSF034888">
    <property type="entry name" value="P-loop_UCP034888"/>
    <property type="match status" value="1"/>
</dbReference>
<dbReference type="GO" id="GO:0005524">
    <property type="term" value="F:ATP binding"/>
    <property type="evidence" value="ECO:0007669"/>
    <property type="project" value="UniProtKB-KW"/>
</dbReference>
<dbReference type="AlphaFoldDB" id="A0AAJ1VIP1"/>
<dbReference type="InterPro" id="IPR041685">
    <property type="entry name" value="AAA_GajA/Old/RecF-like"/>
</dbReference>